<name>A0A481ZFQ0_9VIRU</name>
<gene>
    <name evidence="1" type="ORF">LCPAC406_00840</name>
</gene>
<sequence>MSPYTISIISDNNNHATFIKSLLSECIFVDDKQSNVDTVIFIGGTKDDIFKISRSRKRAQVIGINIHIKNSIDIHKGKYDIYDHIFLNSKKYLVRLQRKLGTKYVHYLPDLNALQKIELRVGKKIAAPDDFKTDNVAVVRYDDLHNELPRSAICSTRDQVLYCINSFTPFVYVSGTSGTNETARWIKDLVGHDFIIDLKDDAIAYLTARESELKAIITKVYSNCLQYWNTKQLIGIVQSMEKRKPIVDHVDLVQIDTIHASYIRLRDHLNKDATIDVNRIASFVSMKINGDPKNDILLDVIKNNPDDLLSYISEFKRQFSRESIRTCNRLTSIHYGKLRPGWDRIMKYLNSITCDNGILFDSCIDDTFKSPELENSGIIPYTVPWVGIIHDQVDQLCINNVFIKSIITCQALICFTDVIYDELQSELNTLKNTKRVNHGLDLIKLVHPTCLPITIYSSIPPKKIICFPNSQGEKSFEFCRLDVGKIKKVIIGEDDTSFHITRHDIERNETNSTFLSSILKYINDKDFLCNEFGMTYSDIPREFSVDLNEEEDKKKPVKKILYIQKLKEHIQSLLQSCDYITEDILEKSMTSGKSLVPERSIVFIDVSDEAGIQYPMIECIMANIPLLIRKTLTTVEYLGEKYPLYIKDDHVINNDEINKAHFYLKSTNKHQFMIEHLVNELMNCTFYKNLFL</sequence>
<dbReference type="EMBL" id="MK500605">
    <property type="protein sequence ID" value="QBK93770.1"/>
    <property type="molecule type" value="Genomic_DNA"/>
</dbReference>
<protein>
    <submittedName>
        <fullName evidence="1">Uncharacterized protein</fullName>
    </submittedName>
</protein>
<proteinExistence type="predicted"/>
<accession>A0A481ZFQ0</accession>
<evidence type="ECO:0000313" key="1">
    <source>
        <dbReference type="EMBL" id="QBK93770.1"/>
    </source>
</evidence>
<reference evidence="1" key="1">
    <citation type="journal article" date="2019" name="MBio">
        <title>Virus Genomes from Deep Sea Sediments Expand the Ocean Megavirome and Support Independent Origins of Viral Gigantism.</title>
        <authorList>
            <person name="Backstrom D."/>
            <person name="Yutin N."/>
            <person name="Jorgensen S.L."/>
            <person name="Dharamshi J."/>
            <person name="Homa F."/>
            <person name="Zaremba-Niedwiedzka K."/>
            <person name="Spang A."/>
            <person name="Wolf Y.I."/>
            <person name="Koonin E.V."/>
            <person name="Ettema T.J."/>
        </authorList>
    </citation>
    <scope>NUCLEOTIDE SEQUENCE</scope>
</reference>
<organism evidence="1">
    <name type="scientific">Pithovirus LCPAC406</name>
    <dbReference type="NCBI Taxonomy" id="2506599"/>
    <lineage>
        <taxon>Viruses</taxon>
        <taxon>Pithoviruses</taxon>
    </lineage>
</organism>